<name>A0ABT8F1P5_9BACT</name>
<keyword evidence="4" id="KW-1185">Reference proteome</keyword>
<dbReference type="InterPro" id="IPR036781">
    <property type="entry name" value="Smr_assoc-like_sf"/>
</dbReference>
<dbReference type="SUPFAM" id="SSF158949">
    <property type="entry name" value="Smr-associated domain-like"/>
    <property type="match status" value="1"/>
</dbReference>
<evidence type="ECO:0000259" key="1">
    <source>
        <dbReference type="Pfam" id="PF01713"/>
    </source>
</evidence>
<protein>
    <submittedName>
        <fullName evidence="3">DUF2027 domain-containing protein</fullName>
    </submittedName>
</protein>
<dbReference type="Pfam" id="PF01713">
    <property type="entry name" value="Smr"/>
    <property type="match status" value="1"/>
</dbReference>
<dbReference type="Proteomes" id="UP001168552">
    <property type="component" value="Unassembled WGS sequence"/>
</dbReference>
<dbReference type="RefSeq" id="WP_320002894.1">
    <property type="nucleotide sequence ID" value="NZ_JAUHJS010000001.1"/>
</dbReference>
<sequence>MNIGDKVRLLHGNEQGFVTRILDAQTVEIEIEEGFRIPVLRRELVIVAKEEGVYFRNEASDSPKENPILSKQVQEEGIFLGFKAYREDELEVYLINQTSFELVFSASEAAGNLHQGLAAGTVQPGKHVRLTERKTSQFESWPNLLLRVIRHPLAPAAALPIIEKNMHFKAANFYKAKRKSAALGGEAYIFKVDDQVAAFDVHKLKESMMEGNEQSVSAPIPVKRPDKTIDLHIEKLQSEPVGKNKALEIQLQHFETTLDQAIASGMDEITFIHGVGNGVLRDAIHKKLSKNPRVAFFKDSQKDKFGYGATLVHIKA</sequence>
<evidence type="ECO:0000259" key="2">
    <source>
        <dbReference type="Pfam" id="PF09640"/>
    </source>
</evidence>
<proteinExistence type="predicted"/>
<organism evidence="3 4">
    <name type="scientific">Shiella aurantiaca</name>
    <dbReference type="NCBI Taxonomy" id="3058365"/>
    <lineage>
        <taxon>Bacteria</taxon>
        <taxon>Pseudomonadati</taxon>
        <taxon>Bacteroidota</taxon>
        <taxon>Cytophagia</taxon>
        <taxon>Cytophagales</taxon>
        <taxon>Shiellaceae</taxon>
        <taxon>Shiella</taxon>
    </lineage>
</organism>
<dbReference type="Gene3D" id="2.60.40.1600">
    <property type="entry name" value="Smr-associated-like"/>
    <property type="match status" value="1"/>
</dbReference>
<accession>A0ABT8F1P5</accession>
<reference evidence="3" key="1">
    <citation type="submission" date="2023-06" db="EMBL/GenBank/DDBJ databases">
        <title>Cytophagales bacterium Strain LB-30, isolated from soil.</title>
        <authorList>
            <person name="Liu B."/>
        </authorList>
    </citation>
    <scope>NUCLEOTIDE SEQUENCE</scope>
    <source>
        <strain evidence="3">LB-30</strain>
    </source>
</reference>
<dbReference type="Gene3D" id="3.30.1370.110">
    <property type="match status" value="1"/>
</dbReference>
<comment type="caution">
    <text evidence="3">The sequence shown here is derived from an EMBL/GenBank/DDBJ whole genome shotgun (WGS) entry which is preliminary data.</text>
</comment>
<feature type="domain" description="DUF2027" evidence="2">
    <location>
        <begin position="83"/>
        <end position="192"/>
    </location>
</feature>
<evidence type="ECO:0000313" key="3">
    <source>
        <dbReference type="EMBL" id="MDN4164368.1"/>
    </source>
</evidence>
<dbReference type="EMBL" id="JAUHJS010000001">
    <property type="protein sequence ID" value="MDN4164368.1"/>
    <property type="molecule type" value="Genomic_DNA"/>
</dbReference>
<dbReference type="Pfam" id="PF09640">
    <property type="entry name" value="DUF2027"/>
    <property type="match status" value="1"/>
</dbReference>
<dbReference type="InterPro" id="IPR002625">
    <property type="entry name" value="Smr_dom"/>
</dbReference>
<dbReference type="InterPro" id="IPR036063">
    <property type="entry name" value="Smr_dom_sf"/>
</dbReference>
<evidence type="ECO:0000313" key="4">
    <source>
        <dbReference type="Proteomes" id="UP001168552"/>
    </source>
</evidence>
<dbReference type="InterPro" id="IPR018598">
    <property type="entry name" value="DUF2027"/>
</dbReference>
<feature type="domain" description="Smr" evidence="1">
    <location>
        <begin position="253"/>
        <end position="315"/>
    </location>
</feature>
<gene>
    <name evidence="3" type="ORF">QWY31_02580</name>
</gene>